<reference evidence="4" key="2">
    <citation type="submission" date="2019-10" db="EMBL/GenBank/DDBJ databases">
        <title>Conservation and host-specific expression of non-tandemly repeated heterogenous ribosome RNA gene in arbuscular mycorrhizal fungi.</title>
        <authorList>
            <person name="Maeda T."/>
            <person name="Kobayashi Y."/>
            <person name="Nakagawa T."/>
            <person name="Ezawa T."/>
            <person name="Yamaguchi K."/>
            <person name="Bino T."/>
            <person name="Nishimoto Y."/>
            <person name="Shigenobu S."/>
            <person name="Kawaguchi M."/>
        </authorList>
    </citation>
    <scope>NUCLEOTIDE SEQUENCE</scope>
    <source>
        <strain evidence="4">HR1</strain>
    </source>
</reference>
<organism evidence="3 5">
    <name type="scientific">Rhizophagus clarus</name>
    <dbReference type="NCBI Taxonomy" id="94130"/>
    <lineage>
        <taxon>Eukaryota</taxon>
        <taxon>Fungi</taxon>
        <taxon>Fungi incertae sedis</taxon>
        <taxon>Mucoromycota</taxon>
        <taxon>Glomeromycotina</taxon>
        <taxon>Glomeromycetes</taxon>
        <taxon>Glomerales</taxon>
        <taxon>Glomeraceae</taxon>
        <taxon>Rhizophagus</taxon>
    </lineage>
</organism>
<dbReference type="Proteomes" id="UP000615446">
    <property type="component" value="Unassembled WGS sequence"/>
</dbReference>
<gene>
    <name evidence="4" type="ORF">RCL2_002580600</name>
    <name evidence="3" type="ORF">RclHR1_13010001</name>
</gene>
<dbReference type="OrthoDB" id="511599at2759"/>
<dbReference type="Proteomes" id="UP000247702">
    <property type="component" value="Unassembled WGS sequence"/>
</dbReference>
<dbReference type="InterPro" id="IPR027417">
    <property type="entry name" value="P-loop_NTPase"/>
</dbReference>
<proteinExistence type="predicted"/>
<dbReference type="PANTHER" id="PTHR36168:SF1">
    <property type="entry name" value="ORC1-LIKE AAA ATPASE DOMAIN-CONTAINING PROTEIN"/>
    <property type="match status" value="1"/>
</dbReference>
<reference evidence="3 5" key="1">
    <citation type="submission" date="2017-11" db="EMBL/GenBank/DDBJ databases">
        <title>The genome of Rhizophagus clarus HR1 reveals common genetic basis of auxotrophy among arbuscular mycorrhizal fungi.</title>
        <authorList>
            <person name="Kobayashi Y."/>
        </authorList>
    </citation>
    <scope>NUCLEOTIDE SEQUENCE [LARGE SCALE GENOMIC DNA]</scope>
    <source>
        <strain evidence="3 5">HR1</strain>
    </source>
</reference>
<keyword evidence="1" id="KW-1133">Transmembrane helix</keyword>
<protein>
    <submittedName>
        <fullName evidence="4">P-loop containing nucleoside triphosphate hydrolase protein</fullName>
    </submittedName>
</protein>
<dbReference type="Gene3D" id="3.40.50.300">
    <property type="entry name" value="P-loop containing nucleotide triphosphate hydrolases"/>
    <property type="match status" value="1"/>
</dbReference>
<feature type="domain" description="ATPase" evidence="2">
    <location>
        <begin position="140"/>
        <end position="349"/>
    </location>
</feature>
<keyword evidence="1" id="KW-0472">Membrane</keyword>
<dbReference type="STRING" id="94130.A0A2Z6QAR7"/>
<sequence length="455" mass="52565">MAYCFRRSILPSRLITCQVTLQKVALRNSNPFQSSLSKSYTNSTIHLSSHKIPSKESTSSPNLNNKIRKGFVNQLPTAIFVKLVMAGVVGLALVDFFYTGYQSKHNLNTVEIDTDDELTLRPNVVERLVKIFQPHKYQSSYHVICGDVGTGKTTLINIALRKLRQVKDKNNKITQDGIIYVDIPLHASQHYFAKAFIKALKFASSKENIFYTKHLEQNSSDYPKWERALDEFKRGAEVYKKKYGKPLVIIYDNAGQLIYENPEVLDILQDDAKYSAIDQKYIAVFVCSENSMIRRMESRSTWSCMDVMEIGDLSKEETIKYLVDKRKVKEEDANKIYELIGGRIIDLKQAADKFLAGQKFEDIKQQTLIEAERKFIFARLLPNGSYREVGKRIINDLLKSKELDFFAFEKYFNKVEELNKLLESNIFAYHPEENTVSFKSQSIEYYARENLDLFT</sequence>
<dbReference type="EMBL" id="BEXD01000338">
    <property type="protein sequence ID" value="GBB86645.1"/>
    <property type="molecule type" value="Genomic_DNA"/>
</dbReference>
<evidence type="ECO:0000313" key="3">
    <source>
        <dbReference type="EMBL" id="GBB86645.1"/>
    </source>
</evidence>
<evidence type="ECO:0000313" key="5">
    <source>
        <dbReference type="Proteomes" id="UP000247702"/>
    </source>
</evidence>
<dbReference type="SUPFAM" id="SSF52540">
    <property type="entry name" value="P-loop containing nucleoside triphosphate hydrolases"/>
    <property type="match status" value="1"/>
</dbReference>
<dbReference type="Pfam" id="PF01637">
    <property type="entry name" value="ATPase_2"/>
    <property type="match status" value="1"/>
</dbReference>
<feature type="transmembrane region" description="Helical" evidence="1">
    <location>
        <begin position="75"/>
        <end position="98"/>
    </location>
</feature>
<dbReference type="EMBL" id="BLAL01000278">
    <property type="protein sequence ID" value="GES99295.1"/>
    <property type="molecule type" value="Genomic_DNA"/>
</dbReference>
<evidence type="ECO:0000259" key="2">
    <source>
        <dbReference type="Pfam" id="PF01637"/>
    </source>
</evidence>
<keyword evidence="4" id="KW-0378">Hydrolase</keyword>
<evidence type="ECO:0000313" key="4">
    <source>
        <dbReference type="EMBL" id="GES99295.1"/>
    </source>
</evidence>
<accession>A0A2Z6QAR7</accession>
<name>A0A2Z6QAR7_9GLOM</name>
<comment type="caution">
    <text evidence="3">The sequence shown here is derived from an EMBL/GenBank/DDBJ whole genome shotgun (WGS) entry which is preliminary data.</text>
</comment>
<dbReference type="AlphaFoldDB" id="A0A2Z6QAR7"/>
<keyword evidence="5" id="KW-1185">Reference proteome</keyword>
<dbReference type="GO" id="GO:0016787">
    <property type="term" value="F:hydrolase activity"/>
    <property type="evidence" value="ECO:0007669"/>
    <property type="project" value="UniProtKB-KW"/>
</dbReference>
<dbReference type="InterPro" id="IPR011579">
    <property type="entry name" value="ATPase_dom"/>
</dbReference>
<evidence type="ECO:0000256" key="1">
    <source>
        <dbReference type="SAM" id="Phobius"/>
    </source>
</evidence>
<dbReference type="GO" id="GO:0005524">
    <property type="term" value="F:ATP binding"/>
    <property type="evidence" value="ECO:0007669"/>
    <property type="project" value="InterPro"/>
</dbReference>
<dbReference type="PANTHER" id="PTHR36168">
    <property type="entry name" value="CHROMOSOME 1, WHOLE GENOME SHOTGUN SEQUENCE"/>
    <property type="match status" value="1"/>
</dbReference>
<keyword evidence="1" id="KW-0812">Transmembrane</keyword>